<reference evidence="2" key="1">
    <citation type="submission" date="2023-08" db="EMBL/GenBank/DDBJ databases">
        <authorList>
            <person name="Alioto T."/>
            <person name="Alioto T."/>
            <person name="Gomez Garrido J."/>
        </authorList>
    </citation>
    <scope>NUCLEOTIDE SEQUENCE</scope>
</reference>
<feature type="transmembrane region" description="Helical" evidence="1">
    <location>
        <begin position="6"/>
        <end position="28"/>
    </location>
</feature>
<keyword evidence="1" id="KW-1133">Transmembrane helix</keyword>
<dbReference type="Proteomes" id="UP001162480">
    <property type="component" value="Chromosome 2"/>
</dbReference>
<organism evidence="2 3">
    <name type="scientific">Octopus vulgaris</name>
    <name type="common">Common octopus</name>
    <dbReference type="NCBI Taxonomy" id="6645"/>
    <lineage>
        <taxon>Eukaryota</taxon>
        <taxon>Metazoa</taxon>
        <taxon>Spiralia</taxon>
        <taxon>Lophotrochozoa</taxon>
        <taxon>Mollusca</taxon>
        <taxon>Cephalopoda</taxon>
        <taxon>Coleoidea</taxon>
        <taxon>Octopodiformes</taxon>
        <taxon>Octopoda</taxon>
        <taxon>Incirrata</taxon>
        <taxon>Octopodidae</taxon>
        <taxon>Octopus</taxon>
    </lineage>
</organism>
<keyword evidence="1" id="KW-0472">Membrane</keyword>
<keyword evidence="1" id="KW-0812">Transmembrane</keyword>
<sequence length="160" mass="18016">MVLIKSYVYCVVLLTISLAVPTTPASLFDGLMPKFPSMDSIFNGIRNYFQDGTRAKFVQVDNDTYVWRLQMNLTGYNISSLNATRQGQYFQLTGKKTNAFNRTTSISIGELLPKLVNLEKMTVTIRKNMLTAEAPVEKSKVEVIPIKVKPPANTALQYRN</sequence>
<dbReference type="EMBL" id="OX597815">
    <property type="protein sequence ID" value="CAI9716889.1"/>
    <property type="molecule type" value="Genomic_DNA"/>
</dbReference>
<gene>
    <name evidence="2" type="ORF">OCTVUL_1B017279</name>
</gene>
<evidence type="ECO:0000256" key="1">
    <source>
        <dbReference type="SAM" id="Phobius"/>
    </source>
</evidence>
<dbReference type="AlphaFoldDB" id="A0AA36AIU3"/>
<evidence type="ECO:0000313" key="3">
    <source>
        <dbReference type="Proteomes" id="UP001162480"/>
    </source>
</evidence>
<evidence type="ECO:0000313" key="2">
    <source>
        <dbReference type="EMBL" id="CAI9716889.1"/>
    </source>
</evidence>
<accession>A0AA36AIU3</accession>
<name>A0AA36AIU3_OCTVU</name>
<protein>
    <submittedName>
        <fullName evidence="2">Uncharacterized protein</fullName>
    </submittedName>
</protein>
<proteinExistence type="predicted"/>
<keyword evidence="3" id="KW-1185">Reference proteome</keyword>